<accession>A0ABR7TXD9</accession>
<reference evidence="1 2" key="1">
    <citation type="journal article" date="2020" name="Arch. Microbiol.">
        <title>Bradyrhizobium campsiandrae sp. nov., a nitrogen-fixing bacterial strain isolated from a native leguminous tree from the Amazon adapted to flooded conditions.</title>
        <authorList>
            <person name="Cabral Michel D."/>
            <person name="Martins da Costa E."/>
            <person name="Azarias Guimaraes A."/>
            <person name="Soares de Carvalho T."/>
            <person name="Santos de Castro Caputo P."/>
            <person name="Willems A."/>
            <person name="de Souza Moreira F.M."/>
        </authorList>
    </citation>
    <scope>NUCLEOTIDE SEQUENCE [LARGE SCALE GENOMIC DNA]</scope>
    <source>
        <strain evidence="2">INPA 384B</strain>
    </source>
</reference>
<evidence type="ECO:0000313" key="1">
    <source>
        <dbReference type="EMBL" id="MBC9976614.1"/>
    </source>
</evidence>
<gene>
    <name evidence="1" type="ORF">HA482_00120</name>
</gene>
<dbReference type="EMBL" id="JAATTO010000001">
    <property type="protein sequence ID" value="MBC9976614.1"/>
    <property type="molecule type" value="Genomic_DNA"/>
</dbReference>
<sequence length="65" mass="7299">MRRPKDFDITELAGRDVVFGSDEGQCHDVGDGWTVGAYLGWKIISTIRYDVANFNFEPSAKVYAL</sequence>
<dbReference type="Proteomes" id="UP000639516">
    <property type="component" value="Unassembled WGS sequence"/>
</dbReference>
<comment type="caution">
    <text evidence="1">The sequence shown here is derived from an EMBL/GenBank/DDBJ whole genome shotgun (WGS) entry which is preliminary data.</text>
</comment>
<organism evidence="1 2">
    <name type="scientific">Bradyrhizobium campsiandrae</name>
    <dbReference type="NCBI Taxonomy" id="1729892"/>
    <lineage>
        <taxon>Bacteria</taxon>
        <taxon>Pseudomonadati</taxon>
        <taxon>Pseudomonadota</taxon>
        <taxon>Alphaproteobacteria</taxon>
        <taxon>Hyphomicrobiales</taxon>
        <taxon>Nitrobacteraceae</taxon>
        <taxon>Bradyrhizobium</taxon>
    </lineage>
</organism>
<keyword evidence="2" id="KW-1185">Reference proteome</keyword>
<name>A0ABR7TXD9_9BRAD</name>
<protein>
    <submittedName>
        <fullName evidence="1">Uncharacterized protein</fullName>
    </submittedName>
</protein>
<dbReference type="RefSeq" id="WP_188098200.1">
    <property type="nucleotide sequence ID" value="NZ_JAANIH010000008.1"/>
</dbReference>
<proteinExistence type="predicted"/>
<evidence type="ECO:0000313" key="2">
    <source>
        <dbReference type="Proteomes" id="UP000639516"/>
    </source>
</evidence>